<dbReference type="PANTHER" id="PTHR30629:SF2">
    <property type="entry name" value="PROPHAGE INTEGRASE INTS-RELATED"/>
    <property type="match status" value="1"/>
</dbReference>
<keyword evidence="3" id="KW-0808">Transferase</keyword>
<dbReference type="SUPFAM" id="SSF56349">
    <property type="entry name" value="DNA breaking-rejoining enzymes"/>
    <property type="match status" value="1"/>
</dbReference>
<evidence type="ECO:0000256" key="10">
    <source>
        <dbReference type="PROSITE-ProRule" id="PRU01248"/>
    </source>
</evidence>
<dbReference type="InterPro" id="IPR002104">
    <property type="entry name" value="Integrase_catalytic"/>
</dbReference>
<evidence type="ECO:0000259" key="11">
    <source>
        <dbReference type="PROSITE" id="PS51898"/>
    </source>
</evidence>
<evidence type="ECO:0000256" key="3">
    <source>
        <dbReference type="ARBA" id="ARBA00022679"/>
    </source>
</evidence>
<dbReference type="PROSITE" id="PS51898">
    <property type="entry name" value="TYR_RECOMBINASE"/>
    <property type="match status" value="1"/>
</dbReference>
<dbReference type="PANTHER" id="PTHR30629">
    <property type="entry name" value="PROPHAGE INTEGRASE"/>
    <property type="match status" value="1"/>
</dbReference>
<protein>
    <recommendedName>
        <fullName evidence="2">Integrase</fullName>
    </recommendedName>
</protein>
<comment type="function">
    <text evidence="9">Integrase is necessary for integration of the phage into the host genome by site-specific recombination. In conjunction with excisionase, integrase is also necessary for excision of the prophage from the host genome.</text>
</comment>
<feature type="domain" description="Core-binding (CB)" evidence="12">
    <location>
        <begin position="70"/>
        <end position="147"/>
    </location>
</feature>
<dbReference type="GO" id="GO:0015074">
    <property type="term" value="P:DNA integration"/>
    <property type="evidence" value="ECO:0007669"/>
    <property type="project" value="UniProtKB-KW"/>
</dbReference>
<dbReference type="CDD" id="cd01189">
    <property type="entry name" value="INT_ICEBs1_C_like"/>
    <property type="match status" value="1"/>
</dbReference>
<keyword evidence="8" id="KW-1160">Virus entry into host cell</keyword>
<dbReference type="Gene3D" id="1.10.150.130">
    <property type="match status" value="1"/>
</dbReference>
<dbReference type="InterPro" id="IPR013762">
    <property type="entry name" value="Integrase-like_cat_sf"/>
</dbReference>
<evidence type="ECO:0000256" key="8">
    <source>
        <dbReference type="ARBA" id="ARBA00023296"/>
    </source>
</evidence>
<dbReference type="GO" id="GO:0075713">
    <property type="term" value="P:establishment of integrated proviral latency"/>
    <property type="evidence" value="ECO:0007669"/>
    <property type="project" value="UniProtKB-KW"/>
</dbReference>
<evidence type="ECO:0000256" key="7">
    <source>
        <dbReference type="ARBA" id="ARBA00023195"/>
    </source>
</evidence>
<evidence type="ECO:0000256" key="4">
    <source>
        <dbReference type="ARBA" id="ARBA00022908"/>
    </source>
</evidence>
<dbReference type="GO" id="GO:0016740">
    <property type="term" value="F:transferase activity"/>
    <property type="evidence" value="ECO:0007669"/>
    <property type="project" value="UniProtKB-KW"/>
</dbReference>
<proteinExistence type="inferred from homology"/>
<dbReference type="GO" id="GO:0046718">
    <property type="term" value="P:symbiont entry into host cell"/>
    <property type="evidence" value="ECO:0007669"/>
    <property type="project" value="UniProtKB-KW"/>
</dbReference>
<dbReference type="GO" id="GO:0006310">
    <property type="term" value="P:DNA recombination"/>
    <property type="evidence" value="ECO:0007669"/>
    <property type="project" value="UniProtKB-KW"/>
</dbReference>
<dbReference type="InterPro" id="IPR050808">
    <property type="entry name" value="Phage_Integrase"/>
</dbReference>
<dbReference type="Gene3D" id="1.10.443.10">
    <property type="entry name" value="Intergrase catalytic core"/>
    <property type="match status" value="1"/>
</dbReference>
<dbReference type="PROSITE" id="PS51900">
    <property type="entry name" value="CB"/>
    <property type="match status" value="1"/>
</dbReference>
<dbReference type="InterPro" id="IPR044068">
    <property type="entry name" value="CB"/>
</dbReference>
<evidence type="ECO:0000256" key="9">
    <source>
        <dbReference type="ARBA" id="ARBA00049605"/>
    </source>
</evidence>
<name>A0A8S5RY87_9CAUD</name>
<comment type="similarity">
    <text evidence="1">Belongs to the 'phage' integrase family.</text>
</comment>
<dbReference type="InterPro" id="IPR010998">
    <property type="entry name" value="Integrase_recombinase_N"/>
</dbReference>
<evidence type="ECO:0000259" key="12">
    <source>
        <dbReference type="PROSITE" id="PS51900"/>
    </source>
</evidence>
<keyword evidence="6" id="KW-0233">DNA recombination</keyword>
<dbReference type="Pfam" id="PF00589">
    <property type="entry name" value="Phage_integrase"/>
    <property type="match status" value="1"/>
</dbReference>
<reference evidence="13" key="1">
    <citation type="journal article" date="2021" name="Proc. Natl. Acad. Sci. U.S.A.">
        <title>A Catalog of Tens of Thousands of Viruses from Human Metagenomes Reveals Hidden Associations with Chronic Diseases.</title>
        <authorList>
            <person name="Tisza M.J."/>
            <person name="Buck C.B."/>
        </authorList>
    </citation>
    <scope>NUCLEOTIDE SEQUENCE</scope>
    <source>
        <strain evidence="13">CtWdm1</strain>
    </source>
</reference>
<dbReference type="EMBL" id="BK032509">
    <property type="protein sequence ID" value="DAF43535.1"/>
    <property type="molecule type" value="Genomic_DNA"/>
</dbReference>
<organism evidence="13">
    <name type="scientific">Siphoviridae sp. ctWdm1</name>
    <dbReference type="NCBI Taxonomy" id="2827883"/>
    <lineage>
        <taxon>Viruses</taxon>
        <taxon>Duplodnaviria</taxon>
        <taxon>Heunggongvirae</taxon>
        <taxon>Uroviricota</taxon>
        <taxon>Caudoviricetes</taxon>
    </lineage>
</organism>
<evidence type="ECO:0000256" key="6">
    <source>
        <dbReference type="ARBA" id="ARBA00023172"/>
    </source>
</evidence>
<sequence length="349" mass="41416">MNNKRLKLPNGFGSITKKSGRRRRPYEIRKFIDGRQKVIGYETTYESALAFLCEYNKNPLLFSPSEITFDELFCLVKAYLYPRIKERTQSSYNCAYKHLNRLYDKQFAKIRIGDLQSAIRDIHDNGAGYSTQKKARQVLHHMYTYAVKYEIIPPEKDISRYIDIDKNKKVYKKTIFNTRQIYKLFRATDEHRYAKMILMHMMLGTRPSEFLAIEKTDVKLRQRYLIIRESKTEAGRNRIIPLHKQTLPFWIEFLAENNKYIATDNNGIHLNYSRFRTRFDKTLIELKIKRHTPHECRHTLASLLNNADANPTAIKRILGHASSNITEKHYTHKDLHQLKKAMDLIVFKY</sequence>
<dbReference type="GO" id="GO:0003677">
    <property type="term" value="F:DNA binding"/>
    <property type="evidence" value="ECO:0007669"/>
    <property type="project" value="UniProtKB-UniRule"/>
</dbReference>
<evidence type="ECO:0000256" key="1">
    <source>
        <dbReference type="ARBA" id="ARBA00008857"/>
    </source>
</evidence>
<evidence type="ECO:0000313" key="13">
    <source>
        <dbReference type="EMBL" id="DAF43535.1"/>
    </source>
</evidence>
<dbReference type="InterPro" id="IPR011010">
    <property type="entry name" value="DNA_brk_join_enz"/>
</dbReference>
<accession>A0A8S5RY87</accession>
<keyword evidence="5 10" id="KW-0238">DNA-binding</keyword>
<feature type="domain" description="Tyr recombinase" evidence="11">
    <location>
        <begin position="171"/>
        <end position="343"/>
    </location>
</feature>
<dbReference type="GO" id="GO:0044826">
    <property type="term" value="P:viral genome integration into host DNA"/>
    <property type="evidence" value="ECO:0007669"/>
    <property type="project" value="UniProtKB-KW"/>
</dbReference>
<evidence type="ECO:0000256" key="2">
    <source>
        <dbReference type="ARBA" id="ARBA00016082"/>
    </source>
</evidence>
<keyword evidence="4" id="KW-0229">DNA integration</keyword>
<evidence type="ECO:0000256" key="5">
    <source>
        <dbReference type="ARBA" id="ARBA00023125"/>
    </source>
</evidence>
<keyword evidence="7" id="KW-1179">Viral genome integration</keyword>